<dbReference type="PROSITE" id="PS00518">
    <property type="entry name" value="ZF_RING_1"/>
    <property type="match status" value="1"/>
</dbReference>
<dbReference type="GO" id="GO:0061630">
    <property type="term" value="F:ubiquitin protein ligase activity"/>
    <property type="evidence" value="ECO:0007669"/>
    <property type="project" value="InterPro"/>
</dbReference>
<keyword evidence="5" id="KW-1133">Transmembrane helix</keyword>
<keyword evidence="5" id="KW-0812">Transmembrane</keyword>
<proteinExistence type="predicted"/>
<keyword evidence="1" id="KW-0479">Metal-binding</keyword>
<dbReference type="SMART" id="SM00184">
    <property type="entry name" value="RING"/>
    <property type="match status" value="1"/>
</dbReference>
<dbReference type="InterPro" id="IPR017907">
    <property type="entry name" value="Znf_RING_CS"/>
</dbReference>
<dbReference type="InterPro" id="IPR001841">
    <property type="entry name" value="Znf_RING"/>
</dbReference>
<evidence type="ECO:0000256" key="2">
    <source>
        <dbReference type="ARBA" id="ARBA00022771"/>
    </source>
</evidence>
<evidence type="ECO:0000313" key="7">
    <source>
        <dbReference type="EMBL" id="CAH1110041.1"/>
    </source>
</evidence>
<dbReference type="PROSITE" id="PS51257">
    <property type="entry name" value="PROKAR_LIPOPROTEIN"/>
    <property type="match status" value="1"/>
</dbReference>
<feature type="transmembrane region" description="Helical" evidence="5">
    <location>
        <begin position="18"/>
        <end position="36"/>
    </location>
</feature>
<dbReference type="Gene3D" id="3.30.40.10">
    <property type="entry name" value="Zinc/RING finger domain, C3HC4 (zinc finger)"/>
    <property type="match status" value="1"/>
</dbReference>
<dbReference type="EMBL" id="OV651816">
    <property type="protein sequence ID" value="CAH1110041.1"/>
    <property type="molecule type" value="Genomic_DNA"/>
</dbReference>
<keyword evidence="2 4" id="KW-0863">Zinc-finger</keyword>
<feature type="transmembrane region" description="Helical" evidence="5">
    <location>
        <begin position="136"/>
        <end position="161"/>
    </location>
</feature>
<protein>
    <recommendedName>
        <fullName evidence="6">RING-type domain-containing protein</fullName>
    </recommendedName>
</protein>
<dbReference type="InterPro" id="IPR013083">
    <property type="entry name" value="Znf_RING/FYVE/PHD"/>
</dbReference>
<evidence type="ECO:0000256" key="1">
    <source>
        <dbReference type="ARBA" id="ARBA00022723"/>
    </source>
</evidence>
<dbReference type="PANTHER" id="PTHR22894:SF5">
    <property type="entry name" value="RING-TYPE DOMAIN-CONTAINING PROTEIN"/>
    <property type="match status" value="1"/>
</dbReference>
<dbReference type="OrthoDB" id="6778010at2759"/>
<evidence type="ECO:0000256" key="3">
    <source>
        <dbReference type="ARBA" id="ARBA00022833"/>
    </source>
</evidence>
<evidence type="ECO:0000259" key="6">
    <source>
        <dbReference type="PROSITE" id="PS50089"/>
    </source>
</evidence>
<dbReference type="PROSITE" id="PS50089">
    <property type="entry name" value="ZF_RING_2"/>
    <property type="match status" value="1"/>
</dbReference>
<keyword evidence="5" id="KW-0472">Membrane</keyword>
<dbReference type="Pfam" id="PF15227">
    <property type="entry name" value="zf-C3HC4_4"/>
    <property type="match status" value="1"/>
</dbReference>
<keyword evidence="3" id="KW-0862">Zinc</keyword>
<dbReference type="AlphaFoldDB" id="A0A9P0CX99"/>
<accession>A0A9P0CX99</accession>
<feature type="domain" description="RING-type" evidence="6">
    <location>
        <begin position="57"/>
        <end position="98"/>
    </location>
</feature>
<organism evidence="7 8">
    <name type="scientific">Psylliodes chrysocephalus</name>
    <dbReference type="NCBI Taxonomy" id="3402493"/>
    <lineage>
        <taxon>Eukaryota</taxon>
        <taxon>Metazoa</taxon>
        <taxon>Ecdysozoa</taxon>
        <taxon>Arthropoda</taxon>
        <taxon>Hexapoda</taxon>
        <taxon>Insecta</taxon>
        <taxon>Pterygota</taxon>
        <taxon>Neoptera</taxon>
        <taxon>Endopterygota</taxon>
        <taxon>Coleoptera</taxon>
        <taxon>Polyphaga</taxon>
        <taxon>Cucujiformia</taxon>
        <taxon>Chrysomeloidea</taxon>
        <taxon>Chrysomelidae</taxon>
        <taxon>Galerucinae</taxon>
        <taxon>Alticini</taxon>
        <taxon>Psylliodes</taxon>
    </lineage>
</organism>
<dbReference type="InterPro" id="IPR038896">
    <property type="entry name" value="RNF170"/>
</dbReference>
<sequence>MEDILREEPDISVLVTNFQINIIISCTILILVPFIYKLRRISQPVKTETEIIYNKECPICFNFFQFPIKSQCGHVYCMDCIYTYWEKSMWKTTCPLCRRPLKRLQILEDENNYSESTRKKLLEKIKQMSSKESLKLSLLSIPFISYINGILISLVWTLLILNMDKLIKCIFLMYKYLYNRNEVT</sequence>
<dbReference type="Proteomes" id="UP001153636">
    <property type="component" value="Chromosome 4"/>
</dbReference>
<evidence type="ECO:0000313" key="8">
    <source>
        <dbReference type="Proteomes" id="UP001153636"/>
    </source>
</evidence>
<dbReference type="PANTHER" id="PTHR22894">
    <property type="entry name" value="RING-TYPE DOMAIN-CONTAINING PROTEIN"/>
    <property type="match status" value="1"/>
</dbReference>
<gene>
    <name evidence="7" type="ORF">PSYICH_LOCUS10459</name>
</gene>
<reference evidence="7" key="1">
    <citation type="submission" date="2022-01" db="EMBL/GenBank/DDBJ databases">
        <authorList>
            <person name="King R."/>
        </authorList>
    </citation>
    <scope>NUCLEOTIDE SEQUENCE</scope>
</reference>
<evidence type="ECO:0000256" key="5">
    <source>
        <dbReference type="SAM" id="Phobius"/>
    </source>
</evidence>
<dbReference type="GO" id="GO:0008270">
    <property type="term" value="F:zinc ion binding"/>
    <property type="evidence" value="ECO:0007669"/>
    <property type="project" value="UniProtKB-KW"/>
</dbReference>
<dbReference type="SUPFAM" id="SSF57850">
    <property type="entry name" value="RING/U-box"/>
    <property type="match status" value="1"/>
</dbReference>
<name>A0A9P0CX99_9CUCU</name>
<keyword evidence="8" id="KW-1185">Reference proteome</keyword>
<evidence type="ECO:0000256" key="4">
    <source>
        <dbReference type="PROSITE-ProRule" id="PRU00175"/>
    </source>
</evidence>